<dbReference type="Proteomes" id="UP001150062">
    <property type="component" value="Unassembled WGS sequence"/>
</dbReference>
<sequence length="1228" mass="145285">MSSTKETGLNQSSKEHEGFRSPYSGPILDPFEEIEITKLEKNSGLSQPFFMDSKGQFYNLHYVPISQEQIQNSNNKTKSEITNFDPYVFNPEEEKRDVKLERVYEYGYQDQIETKPFPVPQDFESFEDYEQATLDWENETLNKIGSLQLPEPIGSNIYQLTDTNLQQKTITETITETEIDESNENELDQSVEQLTTQDNQNLTEDIDINDEELESFLEDPKMILSNNDQLELLQIFEKQNPKSNKNKLTNLAIDLDSILNQKTPWDSSLIPKEPEPEFYKTFSEYERACRRWALIVSKQINSMPMHPRQLEKQALLKPHKKKLKKKKKEFIDFSRDFATWRNMMISKLSKHLPISSSMEFKQSEICSTKLLINSNQKDTWSELSTNCKENISKIFENFTNTLKLNNKLFSSNNAPIVGRYRASLQKKKKKPQNNNFSNHALFRYDLKNILNNKRYPTKNKSKKNVFHYSIPPYELSSPISWKFVAFSKKYSNYKREIDYVDYGYRFQKFYSKFLVNKYPPKKFEKPDIIQNLFIDLLINYYLNIISKRFRNLKSKNVRKLLDLIDSNIAFKSDEIGSIFLQKPEIIEEYLLTGISDRSSTISVHFLFIIHQLLTNDQELLVKFAKKEEKKQFNSRMFNKGNTTNDLNKNKKKEKNNKNEDEKTAIQETEKKDNKKQKGFYYLIDQICRSKFNHTQISSKIILEKLKSPNLISEFGSNYTNDRKIIINYLFSHPSMNQLNILENKRNNQKTFSNLNETITKQIEQYLKRREEIYDQYEENDNLQDGFQNNLITYKNILSSPPFSLKILTNYFISMYRTFTRNNNTLILNHSILLSETFYNEIITKLKINLHKHLPTINILVKFLKEMVQCLIKLQLVVGTHRPENIITPKKLPKSPRSSSKKKIQFQSSNLKRMQKSGSVGNFQSVQNMLSKSSSIYDLNINSMFLDNDENVHKKIVFKENKILQIINLLQNAPKYAMKIRKNLLKTLSLLMKERSVYLTIYSSSSFFQNLKDFCNEVEDYKFNKAAWKLFYQVILYHSETMTYLIENDLLKNFVDILTVGSGYGLVNQLYYFEKLFRMAEIEEKRVLRNAGAFYIRYYEANPLLSYQKDTKLLCNWFTVTLQYTRFCRIHRSIVVTFSGNSFVKLARLFITFKVNKNCSKLFNEFKNSQEYFDVFEWFQQIWVNYSDNSKSSKSLLSKKRKKKPIRKKKKVVAKTLQYPKKTKKFKFK</sequence>
<feature type="region of interest" description="Disordered" evidence="1">
    <location>
        <begin position="634"/>
        <end position="670"/>
    </location>
</feature>
<evidence type="ECO:0000256" key="1">
    <source>
        <dbReference type="SAM" id="MobiDB-lite"/>
    </source>
</evidence>
<feature type="compositionally biased region" description="Basic and acidic residues" evidence="1">
    <location>
        <begin position="655"/>
        <end position="670"/>
    </location>
</feature>
<dbReference type="PANTHER" id="PTHR37516:SF1">
    <property type="entry name" value="SCA1 COMPLEX SCAFFOLD PROTEIN SCAA"/>
    <property type="match status" value="1"/>
</dbReference>
<dbReference type="EMBL" id="JAOAOG010000016">
    <property type="protein sequence ID" value="KAJ6254821.1"/>
    <property type="molecule type" value="Genomic_DNA"/>
</dbReference>
<dbReference type="InterPro" id="IPR037474">
    <property type="entry name" value="ScaA"/>
</dbReference>
<feature type="compositionally biased region" description="Basic residues" evidence="1">
    <location>
        <begin position="1196"/>
        <end position="1210"/>
    </location>
</feature>
<organism evidence="2 3">
    <name type="scientific">Anaeramoeba flamelloides</name>
    <dbReference type="NCBI Taxonomy" id="1746091"/>
    <lineage>
        <taxon>Eukaryota</taxon>
        <taxon>Metamonada</taxon>
        <taxon>Anaeramoebidae</taxon>
        <taxon>Anaeramoeba</taxon>
    </lineage>
</organism>
<feature type="region of interest" description="Disordered" evidence="1">
    <location>
        <begin position="886"/>
        <end position="908"/>
    </location>
</feature>
<proteinExistence type="predicted"/>
<comment type="caution">
    <text evidence="2">The sequence shown here is derived from an EMBL/GenBank/DDBJ whole genome shotgun (WGS) entry which is preliminary data.</text>
</comment>
<protein>
    <submittedName>
        <fullName evidence="2">Sca1 complex scaffold protein scaa</fullName>
    </submittedName>
</protein>
<evidence type="ECO:0000313" key="2">
    <source>
        <dbReference type="EMBL" id="KAJ6254821.1"/>
    </source>
</evidence>
<evidence type="ECO:0000313" key="3">
    <source>
        <dbReference type="Proteomes" id="UP001150062"/>
    </source>
</evidence>
<feature type="compositionally biased region" description="Basic residues" evidence="1">
    <location>
        <begin position="890"/>
        <end position="903"/>
    </location>
</feature>
<keyword evidence="3" id="KW-1185">Reference proteome</keyword>
<name>A0ABQ8ZD87_9EUKA</name>
<dbReference type="PANTHER" id="PTHR37516">
    <property type="entry name" value="SCA1 COMPLEX SCAFFOLD PROTEIN SCAA"/>
    <property type="match status" value="1"/>
</dbReference>
<accession>A0ABQ8ZD87</accession>
<feature type="region of interest" description="Disordered" evidence="1">
    <location>
        <begin position="1189"/>
        <end position="1210"/>
    </location>
</feature>
<feature type="compositionally biased region" description="Polar residues" evidence="1">
    <location>
        <begin position="1"/>
        <end position="12"/>
    </location>
</feature>
<reference evidence="2" key="1">
    <citation type="submission" date="2022-08" db="EMBL/GenBank/DDBJ databases">
        <title>Novel sulfate-reducing endosymbionts in the free-living metamonad Anaeramoeba.</title>
        <authorList>
            <person name="Jerlstrom-Hultqvist J."/>
            <person name="Cepicka I."/>
            <person name="Gallot-Lavallee L."/>
            <person name="Salas-Leiva D."/>
            <person name="Curtis B.A."/>
            <person name="Zahonova K."/>
            <person name="Pipaliya S."/>
            <person name="Dacks J."/>
            <person name="Roger A.J."/>
        </authorList>
    </citation>
    <scope>NUCLEOTIDE SEQUENCE</scope>
    <source>
        <strain evidence="2">Schooner1</strain>
    </source>
</reference>
<feature type="region of interest" description="Disordered" evidence="1">
    <location>
        <begin position="1"/>
        <end position="26"/>
    </location>
</feature>
<gene>
    <name evidence="2" type="ORF">M0813_11868</name>
</gene>